<dbReference type="Pfam" id="PF01535">
    <property type="entry name" value="PPR"/>
    <property type="match status" value="5"/>
</dbReference>
<dbReference type="Pfam" id="PF13041">
    <property type="entry name" value="PPR_2"/>
    <property type="match status" value="2"/>
</dbReference>
<proteinExistence type="predicted"/>
<organism evidence="3 4">
    <name type="scientific">Adiantum capillus-veneris</name>
    <name type="common">Maidenhair fern</name>
    <dbReference type="NCBI Taxonomy" id="13818"/>
    <lineage>
        <taxon>Eukaryota</taxon>
        <taxon>Viridiplantae</taxon>
        <taxon>Streptophyta</taxon>
        <taxon>Embryophyta</taxon>
        <taxon>Tracheophyta</taxon>
        <taxon>Polypodiopsida</taxon>
        <taxon>Polypodiidae</taxon>
        <taxon>Polypodiales</taxon>
        <taxon>Pteridineae</taxon>
        <taxon>Pteridaceae</taxon>
        <taxon>Vittarioideae</taxon>
        <taxon>Adiantum</taxon>
    </lineage>
</organism>
<evidence type="ECO:0000313" key="3">
    <source>
        <dbReference type="EMBL" id="KAI5073062.1"/>
    </source>
</evidence>
<feature type="repeat" description="PPR" evidence="2">
    <location>
        <begin position="424"/>
        <end position="458"/>
    </location>
</feature>
<dbReference type="FunFam" id="1.25.40.10:FF:000073">
    <property type="entry name" value="Pentatricopeptide repeat-containing protein chloroplastic"/>
    <property type="match status" value="1"/>
</dbReference>
<evidence type="ECO:0000256" key="1">
    <source>
        <dbReference type="ARBA" id="ARBA00022737"/>
    </source>
</evidence>
<protein>
    <recommendedName>
        <fullName evidence="5">Pentatricopeptide repeat-containing protein</fullName>
    </recommendedName>
</protein>
<dbReference type="OrthoDB" id="1934782at2759"/>
<dbReference type="GO" id="GO:0003723">
    <property type="term" value="F:RNA binding"/>
    <property type="evidence" value="ECO:0007669"/>
    <property type="project" value="InterPro"/>
</dbReference>
<evidence type="ECO:0000313" key="4">
    <source>
        <dbReference type="Proteomes" id="UP000886520"/>
    </source>
</evidence>
<comment type="caution">
    <text evidence="3">The sequence shown here is derived from an EMBL/GenBank/DDBJ whole genome shotgun (WGS) entry which is preliminary data.</text>
</comment>
<dbReference type="InterPro" id="IPR046960">
    <property type="entry name" value="PPR_At4g14850-like_plant"/>
</dbReference>
<dbReference type="InterPro" id="IPR002885">
    <property type="entry name" value="PPR_rpt"/>
</dbReference>
<name>A0A9D4UT68_ADICA</name>
<evidence type="ECO:0008006" key="5">
    <source>
        <dbReference type="Google" id="ProtNLM"/>
    </source>
</evidence>
<dbReference type="PANTHER" id="PTHR47926">
    <property type="entry name" value="PENTATRICOPEPTIDE REPEAT-CONTAINING PROTEIN"/>
    <property type="match status" value="1"/>
</dbReference>
<reference evidence="3" key="1">
    <citation type="submission" date="2021-01" db="EMBL/GenBank/DDBJ databases">
        <title>Adiantum capillus-veneris genome.</title>
        <authorList>
            <person name="Fang Y."/>
            <person name="Liao Q."/>
        </authorList>
    </citation>
    <scope>NUCLEOTIDE SEQUENCE</scope>
    <source>
        <strain evidence="3">H3</strain>
        <tissue evidence="3">Leaf</tissue>
    </source>
</reference>
<accession>A0A9D4UT68</accession>
<gene>
    <name evidence="3" type="ORF">GOP47_0011075</name>
</gene>
<dbReference type="SUPFAM" id="SSF48452">
    <property type="entry name" value="TPR-like"/>
    <property type="match status" value="1"/>
</dbReference>
<dbReference type="PROSITE" id="PS51375">
    <property type="entry name" value="PPR"/>
    <property type="match status" value="3"/>
</dbReference>
<evidence type="ECO:0000256" key="2">
    <source>
        <dbReference type="PROSITE-ProRule" id="PRU00708"/>
    </source>
</evidence>
<feature type="repeat" description="PPR" evidence="2">
    <location>
        <begin position="110"/>
        <end position="144"/>
    </location>
</feature>
<dbReference type="InterPro" id="IPR011990">
    <property type="entry name" value="TPR-like_helical_dom_sf"/>
</dbReference>
<keyword evidence="4" id="KW-1185">Reference proteome</keyword>
<dbReference type="NCBIfam" id="TIGR00756">
    <property type="entry name" value="PPR"/>
    <property type="match status" value="4"/>
</dbReference>
<dbReference type="EMBL" id="JABFUD020000011">
    <property type="protein sequence ID" value="KAI5073062.1"/>
    <property type="molecule type" value="Genomic_DNA"/>
</dbReference>
<feature type="repeat" description="PPR" evidence="2">
    <location>
        <begin position="323"/>
        <end position="357"/>
    </location>
</feature>
<dbReference type="AlphaFoldDB" id="A0A9D4UT68"/>
<dbReference type="GO" id="GO:0009451">
    <property type="term" value="P:RNA modification"/>
    <property type="evidence" value="ECO:0007669"/>
    <property type="project" value="InterPro"/>
</dbReference>
<dbReference type="Gene3D" id="1.25.40.10">
    <property type="entry name" value="Tetratricopeptide repeat domain"/>
    <property type="match status" value="4"/>
</dbReference>
<dbReference type="PANTHER" id="PTHR47926:SF533">
    <property type="entry name" value="DYW DOMAIN-CONTAINING PROTEIN"/>
    <property type="match status" value="1"/>
</dbReference>
<dbReference type="Proteomes" id="UP000886520">
    <property type="component" value="Chromosome 11"/>
</dbReference>
<keyword evidence="1" id="KW-0677">Repeat</keyword>
<sequence length="538" mass="59427">MRSSSKKNVSGSDSLSTFVLASIIKHTRSASQGKILHNYLVQHGQIQITFLRNCLIEMYGNCGTIADARSVFDNIQNPNLYSYNLMIRSYALNGNADDAQNLFNRTPNPDVYTWNLLLKAFIKHGALHDARKAFECMPYHNIVAWTAMIAALAHDGRGQEALELFYRMHTQSLQVDQVTFLRVLDACSSYSALTQGQEIHAAIVENGFGDDSVVATSLVSMYGKCESLAHAKAVFFRTKKKDIVCWTAMPLHAIKADNVTYLCALNACSNLGALEEGQEIHMAMAECEIFGDVMLTNSLINLYGKSRRLHDANYLFHGMADYQLISWNILISVHVSNGLAKESLVLLQNMQQAGIEADNVTFAYAVEACSSLADLKEAQEIHANLVESGCGEDPMICSALLKMYGKCKSTHDAVYIFENMKEVDVVSWTALIGAYVENGSSEAALSVFRQMQGKGLQPDDTVYVCALDACRAGQLEEAEHILQHLSIQKADMAWLSLLGACRIHNDYERALHAAEKLSEWDNENSAPLLMLAGMFAAS</sequence>